<dbReference type="Pfam" id="PF12937">
    <property type="entry name" value="F-box-like"/>
    <property type="match status" value="1"/>
</dbReference>
<proteinExistence type="predicted"/>
<gene>
    <name evidence="2" type="ORF">TWF506_005314</name>
</gene>
<keyword evidence="3" id="KW-1185">Reference proteome</keyword>
<protein>
    <recommendedName>
        <fullName evidence="1">F-box domain-containing protein</fullName>
    </recommendedName>
</protein>
<dbReference type="CDD" id="cd09917">
    <property type="entry name" value="F-box_SF"/>
    <property type="match status" value="1"/>
</dbReference>
<evidence type="ECO:0000259" key="1">
    <source>
        <dbReference type="Pfam" id="PF12937"/>
    </source>
</evidence>
<evidence type="ECO:0000313" key="3">
    <source>
        <dbReference type="Proteomes" id="UP001307849"/>
    </source>
</evidence>
<dbReference type="InterPro" id="IPR001810">
    <property type="entry name" value="F-box_dom"/>
</dbReference>
<dbReference type="AlphaFoldDB" id="A0AAN8NJ13"/>
<dbReference type="InterPro" id="IPR036047">
    <property type="entry name" value="F-box-like_dom_sf"/>
</dbReference>
<sequence length="301" mass="34044">MFSSILRWYRASSRGSFAWDNPPVKPSKPPKPVPYILRMPVEISLQIFSYLPDDIKTQLTLSATCNAWCLIILETPAFKRNRYEYPGGASINKSSSHLGAAAANKHLILKNGIYVTVHDYVIRRYLLDTEWGSLDIPFINEPFFSLRAETTYRNSVHEFGTDMIAPNETAVPYGLADTVVFRVKIRKNTTQKVCQGEWTYVNLGENATIGQYIQELVLKVKETAEKFGEAPAGRVELSLQVSEARDTSMDPLRRRIRDPNTMSPLGWFVDVLAVLQPDITEGFLDLSIPPPVLKTMHDCLF</sequence>
<feature type="domain" description="F-box" evidence="1">
    <location>
        <begin position="37"/>
        <end position="75"/>
    </location>
</feature>
<accession>A0AAN8NJ13</accession>
<dbReference type="EMBL" id="JAVHJM010000002">
    <property type="protein sequence ID" value="KAK6518154.1"/>
    <property type="molecule type" value="Genomic_DNA"/>
</dbReference>
<comment type="caution">
    <text evidence="2">The sequence shown here is derived from an EMBL/GenBank/DDBJ whole genome shotgun (WGS) entry which is preliminary data.</text>
</comment>
<name>A0AAN8NJ13_9PEZI</name>
<evidence type="ECO:0000313" key="2">
    <source>
        <dbReference type="EMBL" id="KAK6518154.1"/>
    </source>
</evidence>
<dbReference type="SUPFAM" id="SSF81383">
    <property type="entry name" value="F-box domain"/>
    <property type="match status" value="1"/>
</dbReference>
<organism evidence="2 3">
    <name type="scientific">Arthrobotrys conoides</name>
    <dbReference type="NCBI Taxonomy" id="74498"/>
    <lineage>
        <taxon>Eukaryota</taxon>
        <taxon>Fungi</taxon>
        <taxon>Dikarya</taxon>
        <taxon>Ascomycota</taxon>
        <taxon>Pezizomycotina</taxon>
        <taxon>Orbiliomycetes</taxon>
        <taxon>Orbiliales</taxon>
        <taxon>Orbiliaceae</taxon>
        <taxon>Arthrobotrys</taxon>
    </lineage>
</organism>
<dbReference type="Proteomes" id="UP001307849">
    <property type="component" value="Unassembled WGS sequence"/>
</dbReference>
<reference evidence="2 3" key="1">
    <citation type="submission" date="2019-10" db="EMBL/GenBank/DDBJ databases">
        <authorList>
            <person name="Palmer J.M."/>
        </authorList>
    </citation>
    <scope>NUCLEOTIDE SEQUENCE [LARGE SCALE GENOMIC DNA]</scope>
    <source>
        <strain evidence="2 3">TWF506</strain>
    </source>
</reference>